<keyword evidence="1" id="KW-0645">Protease</keyword>
<sequence length="69" mass="8087">MKNNIEKIIENLIMHNTLLIIQILLAKTEKKLKYLNLFQIKIKNVKDELINLILNLMNSIMASKVQLLI</sequence>
<keyword evidence="1" id="KW-0378">Hydrolase</keyword>
<dbReference type="EC" id="3.4.21.53" evidence="1"/>
<reference evidence="1 2" key="1">
    <citation type="submission" date="2019-01" db="EMBL/GenBank/DDBJ databases">
        <authorList>
            <consortium name="Pathogen Informatics"/>
        </authorList>
    </citation>
    <scope>NUCLEOTIDE SEQUENCE [LARGE SCALE GENOMIC DNA]</scope>
    <source>
        <strain evidence="1 2">NCTC10142</strain>
    </source>
</reference>
<organism evidence="1 2">
    <name type="scientific">Mycoplasmopsis cynos</name>
    <dbReference type="NCBI Taxonomy" id="171284"/>
    <lineage>
        <taxon>Bacteria</taxon>
        <taxon>Bacillati</taxon>
        <taxon>Mycoplasmatota</taxon>
        <taxon>Mycoplasmoidales</taxon>
        <taxon>Metamycoplasmataceae</taxon>
        <taxon>Mycoplasmopsis</taxon>
    </lineage>
</organism>
<dbReference type="GO" id="GO:0006508">
    <property type="term" value="P:proteolysis"/>
    <property type="evidence" value="ECO:0007669"/>
    <property type="project" value="UniProtKB-KW"/>
</dbReference>
<gene>
    <name evidence="1" type="primary">MCYN0354_4</name>
    <name evidence="1" type="ORF">NCTC10142_00008</name>
</gene>
<evidence type="ECO:0000313" key="1">
    <source>
        <dbReference type="EMBL" id="VEU64272.1"/>
    </source>
</evidence>
<accession>A0A449AH08</accession>
<proteinExistence type="predicted"/>
<evidence type="ECO:0000313" key="2">
    <source>
        <dbReference type="Proteomes" id="UP000289506"/>
    </source>
</evidence>
<dbReference type="RefSeq" id="WP_129720325.1">
    <property type="nucleotide sequence ID" value="NZ_LR214974.1"/>
</dbReference>
<protein>
    <submittedName>
        <fullName evidence="1">ATP-dependent protease La</fullName>
        <ecNumber evidence="1">3.4.21.53</ecNumber>
    </submittedName>
</protein>
<dbReference type="EMBL" id="LR214974">
    <property type="protein sequence ID" value="VEU64272.1"/>
    <property type="molecule type" value="Genomic_DNA"/>
</dbReference>
<dbReference type="Proteomes" id="UP000289506">
    <property type="component" value="Chromosome"/>
</dbReference>
<dbReference type="AlphaFoldDB" id="A0A449AH08"/>
<dbReference type="GO" id="GO:0004252">
    <property type="term" value="F:serine-type endopeptidase activity"/>
    <property type="evidence" value="ECO:0007669"/>
    <property type="project" value="UniProtKB-EC"/>
</dbReference>
<name>A0A449AH08_9BACT</name>